<reference evidence="1 2" key="2">
    <citation type="submission" date="2018-09" db="EMBL/GenBank/DDBJ databases">
        <title>Genome of Sphaerochaeta halotolerans strain 4-11.</title>
        <authorList>
            <person name="Nazina T.N."/>
            <person name="Sokolova D.S."/>
        </authorList>
    </citation>
    <scope>NUCLEOTIDE SEQUENCE [LARGE SCALE GENOMIC DNA]</scope>
    <source>
        <strain evidence="1 2">4-11</strain>
    </source>
</reference>
<gene>
    <name evidence="1" type="ORF">DYP60_12510</name>
</gene>
<dbReference type="Proteomes" id="UP000264002">
    <property type="component" value="Unassembled WGS sequence"/>
</dbReference>
<reference evidence="2" key="1">
    <citation type="submission" date="2018-08" db="EMBL/GenBank/DDBJ databases">
        <authorList>
            <person name="Grouzdev D.S."/>
            <person name="Krutkina M.S."/>
        </authorList>
    </citation>
    <scope>NUCLEOTIDE SEQUENCE [LARGE SCALE GENOMIC DNA]</scope>
    <source>
        <strain evidence="2">4-11</strain>
    </source>
</reference>
<dbReference type="RefSeq" id="WP_117331352.1">
    <property type="nucleotide sequence ID" value="NZ_QUWK01000016.1"/>
</dbReference>
<organism evidence="1 2">
    <name type="scientific">Sphaerochaeta halotolerans</name>
    <dbReference type="NCBI Taxonomy" id="2293840"/>
    <lineage>
        <taxon>Bacteria</taxon>
        <taxon>Pseudomonadati</taxon>
        <taxon>Spirochaetota</taxon>
        <taxon>Spirochaetia</taxon>
        <taxon>Spirochaetales</taxon>
        <taxon>Sphaerochaetaceae</taxon>
        <taxon>Sphaerochaeta</taxon>
    </lineage>
</organism>
<comment type="caution">
    <text evidence="1">The sequence shown here is derived from an EMBL/GenBank/DDBJ whole genome shotgun (WGS) entry which is preliminary data.</text>
</comment>
<sequence>MDEKATLDYMILCLVDEIQSFHYSISALDHIWEIPFPDQNGSWHLIRVVSYRKHIALFDMSGKQGGYEFEACDDIKPLEILREYPDTKVWITYLKAACAWLKLVKKDWVAANKRIQREYPLELRQGIAPHAVIRSAFPDAYRLDEAIGLDKAKKIVDLVESLYFHKQADAEVKTFTANEYFAYCKIAYLAAKGDDEVIDASLSGRELYRQFADGRDEGLLKIDGDSPEEFADWIDNKHPLRSMGGHPWEIKRGGNTTHISLAVYRPMYREEGYVIQLSGESLGRMEETLRMLLAIHEAGLPITITNPEAVRKRLLAQDNIGIIPEYVWFHRANQRFRKDEDVFEVMHYKELGRYKRRVTPFITWQPIPVLRPIGG</sequence>
<dbReference type="EMBL" id="QUWK01000016">
    <property type="protein sequence ID" value="RFU93880.1"/>
    <property type="molecule type" value="Genomic_DNA"/>
</dbReference>
<protein>
    <submittedName>
        <fullName evidence="1">Uncharacterized protein</fullName>
    </submittedName>
</protein>
<evidence type="ECO:0000313" key="2">
    <source>
        <dbReference type="Proteomes" id="UP000264002"/>
    </source>
</evidence>
<name>A0A372MF99_9SPIR</name>
<keyword evidence="2" id="KW-1185">Reference proteome</keyword>
<proteinExistence type="predicted"/>
<dbReference type="AlphaFoldDB" id="A0A372MF99"/>
<accession>A0A372MF99</accession>
<evidence type="ECO:0000313" key="1">
    <source>
        <dbReference type="EMBL" id="RFU93880.1"/>
    </source>
</evidence>